<dbReference type="InterPro" id="IPR024882">
    <property type="entry name" value="NUP58/p45/49"/>
</dbReference>
<evidence type="ECO:0000313" key="9">
    <source>
        <dbReference type="EMBL" id="KAK4519207.1"/>
    </source>
</evidence>
<dbReference type="AlphaFoldDB" id="A0AAN7DLH9"/>
<reference evidence="9 10" key="1">
    <citation type="submission" date="2022-11" db="EMBL/GenBank/DDBJ databases">
        <title>Mucor velutinosus strain NIH1002 WGS.</title>
        <authorList>
            <person name="Subramanian P."/>
            <person name="Mullikin J.C."/>
            <person name="Segre J.A."/>
            <person name="Zelazny A.M."/>
        </authorList>
    </citation>
    <scope>NUCLEOTIDE SEQUENCE [LARGE SCALE GENOMIC DNA]</scope>
    <source>
        <strain evidence="9 10">NIH1002</strain>
    </source>
</reference>
<keyword evidence="7" id="KW-0539">Nucleus</keyword>
<keyword evidence="2" id="KW-0813">Transport</keyword>
<evidence type="ECO:0000313" key="10">
    <source>
        <dbReference type="Proteomes" id="UP001304243"/>
    </source>
</evidence>
<feature type="coiled-coil region" evidence="8">
    <location>
        <begin position="136"/>
        <end position="163"/>
    </location>
</feature>
<comment type="caution">
    <text evidence="9">The sequence shown here is derived from an EMBL/GenBank/DDBJ whole genome shotgun (WGS) entry which is preliminary data.</text>
</comment>
<dbReference type="RefSeq" id="XP_064685873.1">
    <property type="nucleotide sequence ID" value="XM_064828671.1"/>
</dbReference>
<dbReference type="EMBL" id="JASEJX010000012">
    <property type="protein sequence ID" value="KAK4519207.1"/>
    <property type="molecule type" value="Genomic_DNA"/>
</dbReference>
<keyword evidence="6" id="KW-0906">Nuclear pore complex</keyword>
<dbReference type="GO" id="GO:0017056">
    <property type="term" value="F:structural constituent of nuclear pore"/>
    <property type="evidence" value="ECO:0007669"/>
    <property type="project" value="InterPro"/>
</dbReference>
<keyword evidence="10" id="KW-1185">Reference proteome</keyword>
<keyword evidence="3" id="KW-0509">mRNA transport</keyword>
<evidence type="ECO:0000256" key="6">
    <source>
        <dbReference type="ARBA" id="ARBA00023132"/>
    </source>
</evidence>
<dbReference type="GO" id="GO:0015031">
    <property type="term" value="P:protein transport"/>
    <property type="evidence" value="ECO:0007669"/>
    <property type="project" value="UniProtKB-KW"/>
</dbReference>
<keyword evidence="5" id="KW-0811">Translocation</keyword>
<evidence type="ECO:0000256" key="2">
    <source>
        <dbReference type="ARBA" id="ARBA00022448"/>
    </source>
</evidence>
<comment type="subcellular location">
    <subcellularLocation>
        <location evidence="1">Nucleus</location>
        <location evidence="1">Nuclear pore complex</location>
    </subcellularLocation>
</comment>
<evidence type="ECO:0000256" key="4">
    <source>
        <dbReference type="ARBA" id="ARBA00022927"/>
    </source>
</evidence>
<dbReference type="GeneID" id="89953125"/>
<proteinExistence type="predicted"/>
<sequence>MDTFSVALQPQFLSPVPDTDQTTYKTRYWELPDERRHDLALLSQFIKEQIDKKDKVKQNFDSSFGSTLKSINDKTTMLNRDVMTLSEKLEATDKSIDHLISQTMGHRLEVNSASDVLQSRNMLGGSENGKLFENTTINMEKRINQLSETVSTLEQTVNSLETNASFSPQLIGAVLNRQSRAFVSLAGCVAHTHQEIVHLLEYHRSSS</sequence>
<evidence type="ECO:0000256" key="1">
    <source>
        <dbReference type="ARBA" id="ARBA00004567"/>
    </source>
</evidence>
<protein>
    <submittedName>
        <fullName evidence="9">Transcriptional regulator of nonfermentable carbon utilization</fullName>
    </submittedName>
</protein>
<dbReference type="Gene3D" id="6.10.140.1350">
    <property type="match status" value="1"/>
</dbReference>
<gene>
    <name evidence="9" type="primary">ERT1_5</name>
    <name evidence="9" type="ORF">ATC70_009439</name>
</gene>
<accession>A0AAN7DLH9</accession>
<evidence type="ECO:0000256" key="5">
    <source>
        <dbReference type="ARBA" id="ARBA00023010"/>
    </source>
</evidence>
<name>A0AAN7DLH9_9FUNG</name>
<keyword evidence="8" id="KW-0175">Coiled coil</keyword>
<dbReference type="PANTHER" id="PTHR13437:SF2">
    <property type="entry name" value="NUCLEOPORIN P58_P45"/>
    <property type="match status" value="1"/>
</dbReference>
<evidence type="ECO:0000256" key="8">
    <source>
        <dbReference type="SAM" id="Coils"/>
    </source>
</evidence>
<organism evidence="9 10">
    <name type="scientific">Mucor velutinosus</name>
    <dbReference type="NCBI Taxonomy" id="708070"/>
    <lineage>
        <taxon>Eukaryota</taxon>
        <taxon>Fungi</taxon>
        <taxon>Fungi incertae sedis</taxon>
        <taxon>Mucoromycota</taxon>
        <taxon>Mucoromycotina</taxon>
        <taxon>Mucoromycetes</taxon>
        <taxon>Mucorales</taxon>
        <taxon>Mucorineae</taxon>
        <taxon>Mucoraceae</taxon>
        <taxon>Mucor</taxon>
    </lineage>
</organism>
<dbReference type="Proteomes" id="UP001304243">
    <property type="component" value="Unassembled WGS sequence"/>
</dbReference>
<evidence type="ECO:0000256" key="3">
    <source>
        <dbReference type="ARBA" id="ARBA00022816"/>
    </source>
</evidence>
<dbReference type="GO" id="GO:0008139">
    <property type="term" value="F:nuclear localization sequence binding"/>
    <property type="evidence" value="ECO:0007669"/>
    <property type="project" value="InterPro"/>
</dbReference>
<dbReference type="PANTHER" id="PTHR13437">
    <property type="entry name" value="NUCLEOPORIN P58/P45 NUCLEOPORIN-LIKE PROTEIN 1"/>
    <property type="match status" value="1"/>
</dbReference>
<dbReference type="GO" id="GO:0051028">
    <property type="term" value="P:mRNA transport"/>
    <property type="evidence" value="ECO:0007669"/>
    <property type="project" value="UniProtKB-KW"/>
</dbReference>
<dbReference type="GO" id="GO:0005643">
    <property type="term" value="C:nuclear pore"/>
    <property type="evidence" value="ECO:0007669"/>
    <property type="project" value="UniProtKB-SubCell"/>
</dbReference>
<evidence type="ECO:0000256" key="7">
    <source>
        <dbReference type="ARBA" id="ARBA00023242"/>
    </source>
</evidence>
<keyword evidence="4" id="KW-0653">Protein transport</keyword>